<dbReference type="Gene3D" id="3.40.50.150">
    <property type="entry name" value="Vaccinia Virus protein VP39"/>
    <property type="match status" value="1"/>
</dbReference>
<dbReference type="GO" id="GO:0052913">
    <property type="term" value="F:16S rRNA (guanine(966)-N(2))-methyltransferase activity"/>
    <property type="evidence" value="ECO:0007669"/>
    <property type="project" value="UniProtKB-EC"/>
</dbReference>
<evidence type="ECO:0000313" key="4">
    <source>
        <dbReference type="Proteomes" id="UP000831151"/>
    </source>
</evidence>
<gene>
    <name evidence="3" type="primary">rsmD</name>
    <name evidence="3" type="ORF">M1R53_03105</name>
</gene>
<proteinExistence type="predicted"/>
<dbReference type="InterPro" id="IPR029063">
    <property type="entry name" value="SAM-dependent_MTases_sf"/>
</dbReference>
<dbReference type="Pfam" id="PF03602">
    <property type="entry name" value="Cons_hypoth95"/>
    <property type="match status" value="1"/>
</dbReference>
<dbReference type="CDD" id="cd02440">
    <property type="entry name" value="AdoMet_MTases"/>
    <property type="match status" value="1"/>
</dbReference>
<dbReference type="PANTHER" id="PTHR43542">
    <property type="entry name" value="METHYLTRANSFERASE"/>
    <property type="match status" value="1"/>
</dbReference>
<dbReference type="NCBIfam" id="TIGR00095">
    <property type="entry name" value="16S rRNA (guanine(966)-N(2))-methyltransferase RsmD"/>
    <property type="match status" value="1"/>
</dbReference>
<keyword evidence="2 3" id="KW-0808">Transferase</keyword>
<dbReference type="GO" id="GO:0003676">
    <property type="term" value="F:nucleic acid binding"/>
    <property type="evidence" value="ECO:0007669"/>
    <property type="project" value="InterPro"/>
</dbReference>
<dbReference type="EMBL" id="CP096649">
    <property type="protein sequence ID" value="UQK59648.1"/>
    <property type="molecule type" value="Genomic_DNA"/>
</dbReference>
<dbReference type="InterPro" id="IPR004398">
    <property type="entry name" value="RNA_MeTrfase_RsmD"/>
</dbReference>
<dbReference type="Proteomes" id="UP000831151">
    <property type="component" value="Chromosome"/>
</dbReference>
<sequence>MRVISGKFKSRKLIAPKGLNTRPTLDNIKETIFNIISPITINAKVLDLFGGTGQIGIEFYSRGAKEVYLVDSSHEAISVINKNLESLKLDDEINVMKMDAIRALKGPLKEKKFDYIFLDPPYKKHELLNEVLKLIISHDLIDEGGTIIIEENKDYDLEEIISTDDFDIDIRMIGDKKIFFIRGVK</sequence>
<dbReference type="EC" id="2.1.1.171" evidence="3"/>
<evidence type="ECO:0000313" key="3">
    <source>
        <dbReference type="EMBL" id="UQK59648.1"/>
    </source>
</evidence>
<dbReference type="KEGG" id="fms:M1R53_03105"/>
<organism evidence="3 4">
    <name type="scientific">Fenollaria massiliensis</name>
    <dbReference type="NCBI Taxonomy" id="938288"/>
    <lineage>
        <taxon>Bacteria</taxon>
        <taxon>Bacillati</taxon>
        <taxon>Bacillota</taxon>
        <taxon>Clostridia</taxon>
        <taxon>Eubacteriales</taxon>
        <taxon>Fenollaria</taxon>
    </lineage>
</organism>
<dbReference type="SUPFAM" id="SSF53335">
    <property type="entry name" value="S-adenosyl-L-methionine-dependent methyltransferases"/>
    <property type="match status" value="1"/>
</dbReference>
<dbReference type="PROSITE" id="PS00092">
    <property type="entry name" value="N6_MTASE"/>
    <property type="match status" value="1"/>
</dbReference>
<dbReference type="AlphaFoldDB" id="A0A9E7IVI5"/>
<keyword evidence="1 3" id="KW-0489">Methyltransferase</keyword>
<dbReference type="RefSeq" id="WP_249243040.1">
    <property type="nucleotide sequence ID" value="NZ_CP096649.1"/>
</dbReference>
<keyword evidence="4" id="KW-1185">Reference proteome</keyword>
<reference evidence="3" key="1">
    <citation type="submission" date="2022-04" db="EMBL/GenBank/DDBJ databases">
        <title>Complete genome sequences of Ezakiella coagulans and Fenollaria massiliensis.</title>
        <authorList>
            <person name="France M.T."/>
            <person name="Clifford J."/>
            <person name="Narina S."/>
            <person name="Rutt L."/>
            <person name="Ravel J."/>
        </authorList>
    </citation>
    <scope>NUCLEOTIDE SEQUENCE</scope>
    <source>
        <strain evidence="3">C0061C2</strain>
    </source>
</reference>
<evidence type="ECO:0000256" key="1">
    <source>
        <dbReference type="ARBA" id="ARBA00022603"/>
    </source>
</evidence>
<name>A0A9E7IVI5_9FIRM</name>
<dbReference type="InterPro" id="IPR002052">
    <property type="entry name" value="DNA_methylase_N6_adenine_CS"/>
</dbReference>
<protein>
    <submittedName>
        <fullName evidence="3">16S rRNA (Guanine(966)-N(2))-methyltransferase RsmD</fullName>
        <ecNumber evidence="3">2.1.1.171</ecNumber>
    </submittedName>
</protein>
<evidence type="ECO:0000256" key="2">
    <source>
        <dbReference type="ARBA" id="ARBA00022679"/>
    </source>
</evidence>
<dbReference type="PIRSF" id="PIRSF004553">
    <property type="entry name" value="CHP00095"/>
    <property type="match status" value="1"/>
</dbReference>
<dbReference type="PANTHER" id="PTHR43542:SF1">
    <property type="entry name" value="METHYLTRANSFERASE"/>
    <property type="match status" value="1"/>
</dbReference>
<accession>A0A9E7IVI5</accession>